<evidence type="ECO:0000313" key="8">
    <source>
        <dbReference type="Proteomes" id="UP000838412"/>
    </source>
</evidence>
<evidence type="ECO:0000259" key="6">
    <source>
        <dbReference type="Pfam" id="PF01094"/>
    </source>
</evidence>
<keyword evidence="8" id="KW-1185">Reference proteome</keyword>
<dbReference type="SUPFAM" id="SSF53822">
    <property type="entry name" value="Periplasmic binding protein-like I"/>
    <property type="match status" value="3"/>
</dbReference>
<dbReference type="InterPro" id="IPR028082">
    <property type="entry name" value="Peripla_BP_I"/>
</dbReference>
<organism evidence="7 8">
    <name type="scientific">Branchiostoma lanceolatum</name>
    <name type="common">Common lancelet</name>
    <name type="synonym">Amphioxus lanceolatum</name>
    <dbReference type="NCBI Taxonomy" id="7740"/>
    <lineage>
        <taxon>Eukaryota</taxon>
        <taxon>Metazoa</taxon>
        <taxon>Chordata</taxon>
        <taxon>Cephalochordata</taxon>
        <taxon>Leptocardii</taxon>
        <taxon>Amphioxiformes</taxon>
        <taxon>Branchiostomatidae</taxon>
        <taxon>Branchiostoma</taxon>
    </lineage>
</organism>
<dbReference type="EMBL" id="OV696687">
    <property type="protein sequence ID" value="CAH1254748.1"/>
    <property type="molecule type" value="Genomic_DNA"/>
</dbReference>
<sequence>MASGLLLFISGLFLRIGGVFSEEFVILVIQPQNVSYAWSLDKITSTVELALDTLSDTGLLGQNTFKIHTEDSECNNYKTKVKLLDMYYVDLVRPSVVIGPTCPFAVTETSRLASQWWVPVLTAGGTSATLRSNSDYESEFKMLIRMGQTDGEMADAVARFLSDPTVNFTRPEYRLAMVYHSEPTDVQQRPCTFRMTAIRESLKKLSETTGTIINVVKDEEYTNSTYQQNTNFVDILDDIKSLARVQPRQATYPWRAQSLAPYVLDQIEPTVAFAIEELRENGVLGNSNTFHIDTFDSACSYYIALTELLDAYYQDSLKPSVIIGPTCLYATTEVSRLASHWEVPVLTAGAPASGFRHSDFGEYKTVTRMGHTDNKLADVAVSLLVYLNFTSTRLALLYADTDVCYYRMQAIKQKLATARVVLDRTYSDNSLFGFHLKEVEERARVEFNVVIVQPLNAEYKWTDTSLAHVTMDQIEPAVKLAIKSVGETGMLGQHNFTTHTVDSECSHYMTLVRLVDLYYKANVRPDVLIGPTCTYAVGHAGRLASHWAVPIISAGGQPSALRNKTGGYHGEYKTLTRMGVTYNKMANVVVELLWEYNWNRVALMHYDARNQQNDCKYGAQAIKEKLDRIRSNTSLDERVPADKEPIDLVLDKSYDKDSNLSYDNFLVELAERARGNTSIFTFDTLPIGWINVNIC</sequence>
<protein>
    <submittedName>
        <fullName evidence="7">NPR3 protein</fullName>
    </submittedName>
</protein>
<evidence type="ECO:0000256" key="3">
    <source>
        <dbReference type="ARBA" id="ARBA00022989"/>
    </source>
</evidence>
<dbReference type="OrthoDB" id="1890790at2759"/>
<accession>A0A8J9ZHG7</accession>
<keyword evidence="3" id="KW-1133">Transmembrane helix</keyword>
<keyword evidence="4" id="KW-0472">Membrane</keyword>
<evidence type="ECO:0000313" key="7">
    <source>
        <dbReference type="EMBL" id="CAH1254748.1"/>
    </source>
</evidence>
<dbReference type="Pfam" id="PF01094">
    <property type="entry name" value="ANF_receptor"/>
    <property type="match status" value="3"/>
</dbReference>
<feature type="chain" id="PRO_5035430070" evidence="5">
    <location>
        <begin position="22"/>
        <end position="695"/>
    </location>
</feature>
<feature type="domain" description="Receptor ligand binding region" evidence="6">
    <location>
        <begin position="268"/>
        <end position="445"/>
    </location>
</feature>
<keyword evidence="5" id="KW-0732">Signal</keyword>
<dbReference type="AlphaFoldDB" id="A0A8J9ZHG7"/>
<dbReference type="Gene3D" id="3.40.50.2300">
    <property type="match status" value="3"/>
</dbReference>
<evidence type="ECO:0000256" key="2">
    <source>
        <dbReference type="ARBA" id="ARBA00022692"/>
    </source>
</evidence>
<dbReference type="InterPro" id="IPR052612">
    <property type="entry name" value="ANP_Clearance_Receptor"/>
</dbReference>
<evidence type="ECO:0000256" key="1">
    <source>
        <dbReference type="ARBA" id="ARBA00004370"/>
    </source>
</evidence>
<dbReference type="PANTHER" id="PTHR44755:SF11">
    <property type="entry name" value="ATRIAL NATRIURETIC PEPTIDE RECEPTOR 3 ISOFORM X1"/>
    <property type="match status" value="1"/>
</dbReference>
<keyword evidence="2" id="KW-0812">Transmembrane</keyword>
<dbReference type="GO" id="GO:0038023">
    <property type="term" value="F:signaling receptor activity"/>
    <property type="evidence" value="ECO:0007669"/>
    <property type="project" value="TreeGrafter"/>
</dbReference>
<feature type="signal peptide" evidence="5">
    <location>
        <begin position="1"/>
        <end position="21"/>
    </location>
</feature>
<dbReference type="GO" id="GO:0017046">
    <property type="term" value="F:peptide hormone binding"/>
    <property type="evidence" value="ECO:0007669"/>
    <property type="project" value="TreeGrafter"/>
</dbReference>
<dbReference type="Proteomes" id="UP000838412">
    <property type="component" value="Chromosome 2"/>
</dbReference>
<evidence type="ECO:0000256" key="4">
    <source>
        <dbReference type="ARBA" id="ARBA00023136"/>
    </source>
</evidence>
<feature type="domain" description="Receptor ligand binding region" evidence="6">
    <location>
        <begin position="46"/>
        <end position="161"/>
    </location>
</feature>
<name>A0A8J9ZHG7_BRALA</name>
<dbReference type="InterPro" id="IPR001828">
    <property type="entry name" value="ANF_lig-bd_rcpt"/>
</dbReference>
<feature type="domain" description="Receptor ligand binding region" evidence="6">
    <location>
        <begin position="474"/>
        <end position="648"/>
    </location>
</feature>
<gene>
    <name evidence="7" type="primary">NPR3</name>
    <name evidence="7" type="ORF">BLAG_LOCUS14037</name>
</gene>
<reference evidence="7" key="1">
    <citation type="submission" date="2022-01" db="EMBL/GenBank/DDBJ databases">
        <authorList>
            <person name="Braso-Vives M."/>
        </authorList>
    </citation>
    <scope>NUCLEOTIDE SEQUENCE</scope>
</reference>
<dbReference type="PANTHER" id="PTHR44755">
    <property type="entry name" value="NATRIURETIC PEPTIDE RECEPTOR 3-RELATED"/>
    <property type="match status" value="1"/>
</dbReference>
<dbReference type="GO" id="GO:0016020">
    <property type="term" value="C:membrane"/>
    <property type="evidence" value="ECO:0007669"/>
    <property type="project" value="UniProtKB-SubCell"/>
</dbReference>
<dbReference type="GO" id="GO:0007165">
    <property type="term" value="P:signal transduction"/>
    <property type="evidence" value="ECO:0007669"/>
    <property type="project" value="TreeGrafter"/>
</dbReference>
<evidence type="ECO:0000256" key="5">
    <source>
        <dbReference type="SAM" id="SignalP"/>
    </source>
</evidence>
<proteinExistence type="predicted"/>
<comment type="subcellular location">
    <subcellularLocation>
        <location evidence="1">Membrane</location>
    </subcellularLocation>
</comment>